<accession>A0A9P4PAG8</accession>
<evidence type="ECO:0000256" key="1">
    <source>
        <dbReference type="SAM" id="SignalP"/>
    </source>
</evidence>
<evidence type="ECO:0008006" key="4">
    <source>
        <dbReference type="Google" id="ProtNLM"/>
    </source>
</evidence>
<name>A0A9P4PAG8_9PLEO</name>
<evidence type="ECO:0000313" key="3">
    <source>
        <dbReference type="Proteomes" id="UP000799764"/>
    </source>
</evidence>
<feature type="chain" id="PRO_5040125792" description="Secreted protein" evidence="1">
    <location>
        <begin position="18"/>
        <end position="138"/>
    </location>
</feature>
<evidence type="ECO:0000313" key="2">
    <source>
        <dbReference type="EMBL" id="KAF2441415.1"/>
    </source>
</evidence>
<proteinExistence type="predicted"/>
<protein>
    <recommendedName>
        <fullName evidence="4">Secreted protein</fullName>
    </recommendedName>
</protein>
<dbReference type="AlphaFoldDB" id="A0A9P4PAG8"/>
<sequence length="138" mass="15414">MCLLVLFLSRTCWYLRCASCSCSRDFCYAGQVSISVHDGGIEVSWDGRCDGDGLGAVTVSVCMRACACAWAWAVRGDEALDWTARRQEGATRTFFWIGGRKERGDRRLVSIGWPRHRARLIGNERGNSGKKSNTMRGR</sequence>
<gene>
    <name evidence="2" type="ORF">P171DRAFT_71863</name>
</gene>
<keyword evidence="3" id="KW-1185">Reference proteome</keyword>
<comment type="caution">
    <text evidence="2">The sequence shown here is derived from an EMBL/GenBank/DDBJ whole genome shotgun (WGS) entry which is preliminary data.</text>
</comment>
<dbReference type="EMBL" id="MU001505">
    <property type="protein sequence ID" value="KAF2441415.1"/>
    <property type="molecule type" value="Genomic_DNA"/>
</dbReference>
<organism evidence="2 3">
    <name type="scientific">Karstenula rhodostoma CBS 690.94</name>
    <dbReference type="NCBI Taxonomy" id="1392251"/>
    <lineage>
        <taxon>Eukaryota</taxon>
        <taxon>Fungi</taxon>
        <taxon>Dikarya</taxon>
        <taxon>Ascomycota</taxon>
        <taxon>Pezizomycotina</taxon>
        <taxon>Dothideomycetes</taxon>
        <taxon>Pleosporomycetidae</taxon>
        <taxon>Pleosporales</taxon>
        <taxon>Massarineae</taxon>
        <taxon>Didymosphaeriaceae</taxon>
        <taxon>Karstenula</taxon>
    </lineage>
</organism>
<keyword evidence="1" id="KW-0732">Signal</keyword>
<dbReference type="Proteomes" id="UP000799764">
    <property type="component" value="Unassembled WGS sequence"/>
</dbReference>
<feature type="signal peptide" evidence="1">
    <location>
        <begin position="1"/>
        <end position="17"/>
    </location>
</feature>
<reference evidence="2" key="1">
    <citation type="journal article" date="2020" name="Stud. Mycol.">
        <title>101 Dothideomycetes genomes: a test case for predicting lifestyles and emergence of pathogens.</title>
        <authorList>
            <person name="Haridas S."/>
            <person name="Albert R."/>
            <person name="Binder M."/>
            <person name="Bloem J."/>
            <person name="Labutti K."/>
            <person name="Salamov A."/>
            <person name="Andreopoulos B."/>
            <person name="Baker S."/>
            <person name="Barry K."/>
            <person name="Bills G."/>
            <person name="Bluhm B."/>
            <person name="Cannon C."/>
            <person name="Castanera R."/>
            <person name="Culley D."/>
            <person name="Daum C."/>
            <person name="Ezra D."/>
            <person name="Gonzalez J."/>
            <person name="Henrissat B."/>
            <person name="Kuo A."/>
            <person name="Liang C."/>
            <person name="Lipzen A."/>
            <person name="Lutzoni F."/>
            <person name="Magnuson J."/>
            <person name="Mondo S."/>
            <person name="Nolan M."/>
            <person name="Ohm R."/>
            <person name="Pangilinan J."/>
            <person name="Park H.-J."/>
            <person name="Ramirez L."/>
            <person name="Alfaro M."/>
            <person name="Sun H."/>
            <person name="Tritt A."/>
            <person name="Yoshinaga Y."/>
            <person name="Zwiers L.-H."/>
            <person name="Turgeon B."/>
            <person name="Goodwin S."/>
            <person name="Spatafora J."/>
            <person name="Crous P."/>
            <person name="Grigoriev I."/>
        </authorList>
    </citation>
    <scope>NUCLEOTIDE SEQUENCE</scope>
    <source>
        <strain evidence="2">CBS 690.94</strain>
    </source>
</reference>